<reference evidence="11" key="1">
    <citation type="journal article" date="2019" name="Gigascience">
        <title>De novo genome assembly of the endangered Acer yangbiense, a plant species with extremely small populations endemic to Yunnan Province, China.</title>
        <authorList>
            <person name="Yang J."/>
            <person name="Wariss H.M."/>
            <person name="Tao L."/>
            <person name="Zhang R."/>
            <person name="Yun Q."/>
            <person name="Hollingsworth P."/>
            <person name="Dao Z."/>
            <person name="Luo G."/>
            <person name="Guo H."/>
            <person name="Ma Y."/>
            <person name="Sun W."/>
        </authorList>
    </citation>
    <scope>NUCLEOTIDE SEQUENCE [LARGE SCALE GENOMIC DNA]</scope>
    <source>
        <strain evidence="11">cv. br00</strain>
    </source>
</reference>
<gene>
    <name evidence="10" type="ORF">DKX38_020719</name>
</gene>
<evidence type="ECO:0000313" key="10">
    <source>
        <dbReference type="EMBL" id="KAB5526872.1"/>
    </source>
</evidence>
<dbReference type="Proteomes" id="UP000326939">
    <property type="component" value="Chromosome 14"/>
</dbReference>
<proteinExistence type="predicted"/>
<dbReference type="AlphaFoldDB" id="A0A5N5K6M0"/>
<keyword evidence="11" id="KW-1185">Reference proteome</keyword>
<evidence type="ECO:0000256" key="1">
    <source>
        <dbReference type="ARBA" id="ARBA00004141"/>
    </source>
</evidence>
<evidence type="ECO:0000256" key="7">
    <source>
        <dbReference type="SAM" id="MobiDB-lite"/>
    </source>
</evidence>
<evidence type="ECO:0000256" key="4">
    <source>
        <dbReference type="ARBA" id="ARBA00022989"/>
    </source>
</evidence>
<comment type="caution">
    <text evidence="10">The sequence shown here is derived from an EMBL/GenBank/DDBJ whole genome shotgun (WGS) entry which is preliminary data.</text>
</comment>
<keyword evidence="6 8" id="KW-0472">Membrane</keyword>
<name>A0A5N5K6M0_9ROSI</name>
<accession>A0A5N5K6M0</accession>
<protein>
    <recommendedName>
        <fullName evidence="9">PGG domain-containing protein</fullName>
    </recommendedName>
</protein>
<evidence type="ECO:0000256" key="5">
    <source>
        <dbReference type="ARBA" id="ARBA00023043"/>
    </source>
</evidence>
<feature type="transmembrane region" description="Helical" evidence="8">
    <location>
        <begin position="103"/>
        <end position="123"/>
    </location>
</feature>
<feature type="region of interest" description="Disordered" evidence="7">
    <location>
        <begin position="158"/>
        <end position="181"/>
    </location>
</feature>
<evidence type="ECO:0000313" key="11">
    <source>
        <dbReference type="Proteomes" id="UP000326939"/>
    </source>
</evidence>
<dbReference type="InterPro" id="IPR026961">
    <property type="entry name" value="PGG_dom"/>
</dbReference>
<feature type="domain" description="PGG" evidence="9">
    <location>
        <begin position="28"/>
        <end position="122"/>
    </location>
</feature>
<dbReference type="GO" id="GO:0005886">
    <property type="term" value="C:plasma membrane"/>
    <property type="evidence" value="ECO:0007669"/>
    <property type="project" value="TreeGrafter"/>
</dbReference>
<keyword evidence="3" id="KW-0677">Repeat</keyword>
<comment type="subcellular location">
    <subcellularLocation>
        <location evidence="1">Membrane</location>
        <topology evidence="1">Multi-pass membrane protein</topology>
    </subcellularLocation>
</comment>
<dbReference type="EMBL" id="VDCV01000014">
    <property type="protein sequence ID" value="KAB5526872.1"/>
    <property type="molecule type" value="Genomic_DNA"/>
</dbReference>
<keyword evidence="4 8" id="KW-1133">Transmembrane helix</keyword>
<evidence type="ECO:0000256" key="3">
    <source>
        <dbReference type="ARBA" id="ARBA00022737"/>
    </source>
</evidence>
<feature type="transmembrane region" description="Helical" evidence="8">
    <location>
        <begin position="71"/>
        <end position="96"/>
    </location>
</feature>
<sequence>MSRPTKTATKRCVGWFNFKKLRRDSPSDDRKVLLVVVSLIAAVTFQAGVNPPGGVWQGGDGLGEAVYTSQEIAFCFFLISNTWALSTCILVIAYLTCKVTFHFEILVATALMMITYASAVFAVTPSEKVRFRYLLIAAALPFLMRFMRHIYKKYYSGESKSQTESQEGGGEKNGQAGDEQV</sequence>
<dbReference type="Pfam" id="PF13962">
    <property type="entry name" value="PGG"/>
    <property type="match status" value="1"/>
</dbReference>
<evidence type="ECO:0000256" key="6">
    <source>
        <dbReference type="ARBA" id="ARBA00023136"/>
    </source>
</evidence>
<keyword evidence="5" id="KW-0040">ANK repeat</keyword>
<dbReference type="PANTHER" id="PTHR24186:SF56">
    <property type="entry name" value="PGG DOMAIN-CONTAINING PROTEIN"/>
    <property type="match status" value="1"/>
</dbReference>
<evidence type="ECO:0000259" key="9">
    <source>
        <dbReference type="Pfam" id="PF13962"/>
    </source>
</evidence>
<feature type="transmembrane region" description="Helical" evidence="8">
    <location>
        <begin position="129"/>
        <end position="147"/>
    </location>
</feature>
<evidence type="ECO:0000256" key="2">
    <source>
        <dbReference type="ARBA" id="ARBA00022692"/>
    </source>
</evidence>
<organism evidence="10 11">
    <name type="scientific">Salix brachista</name>
    <dbReference type="NCBI Taxonomy" id="2182728"/>
    <lineage>
        <taxon>Eukaryota</taxon>
        <taxon>Viridiplantae</taxon>
        <taxon>Streptophyta</taxon>
        <taxon>Embryophyta</taxon>
        <taxon>Tracheophyta</taxon>
        <taxon>Spermatophyta</taxon>
        <taxon>Magnoliopsida</taxon>
        <taxon>eudicotyledons</taxon>
        <taxon>Gunneridae</taxon>
        <taxon>Pentapetalae</taxon>
        <taxon>rosids</taxon>
        <taxon>fabids</taxon>
        <taxon>Malpighiales</taxon>
        <taxon>Salicaceae</taxon>
        <taxon>Saliceae</taxon>
        <taxon>Salix</taxon>
    </lineage>
</organism>
<keyword evidence="2 8" id="KW-0812">Transmembrane</keyword>
<dbReference type="PANTHER" id="PTHR24186">
    <property type="entry name" value="PROTEIN PHOSPHATASE 1 REGULATORY SUBUNIT"/>
    <property type="match status" value="1"/>
</dbReference>
<evidence type="ECO:0000256" key="8">
    <source>
        <dbReference type="SAM" id="Phobius"/>
    </source>
</evidence>